<comment type="caution">
    <text evidence="2">The sequence shown here is derived from an EMBL/GenBank/DDBJ whole genome shotgun (WGS) entry which is preliminary data.</text>
</comment>
<dbReference type="HOGENOM" id="CLU_111152_2_2_5"/>
<dbReference type="Pfam" id="PF08592">
    <property type="entry name" value="Anthrone_oxy"/>
    <property type="match status" value="1"/>
</dbReference>
<organism evidence="2 3">
    <name type="scientific">Roseovarius mucosus DSM 17069</name>
    <dbReference type="NCBI Taxonomy" id="1288298"/>
    <lineage>
        <taxon>Bacteria</taxon>
        <taxon>Pseudomonadati</taxon>
        <taxon>Pseudomonadota</taxon>
        <taxon>Alphaproteobacteria</taxon>
        <taxon>Rhodobacterales</taxon>
        <taxon>Roseobacteraceae</taxon>
        <taxon>Roseovarius</taxon>
    </lineage>
</organism>
<evidence type="ECO:0000256" key="1">
    <source>
        <dbReference type="SAM" id="Phobius"/>
    </source>
</evidence>
<protein>
    <submittedName>
        <fullName evidence="2">Putative integral membrane protein</fullName>
    </submittedName>
</protein>
<dbReference type="Proteomes" id="UP000030021">
    <property type="component" value="Unassembled WGS sequence"/>
</dbReference>
<evidence type="ECO:0000313" key="3">
    <source>
        <dbReference type="Proteomes" id="UP000030021"/>
    </source>
</evidence>
<dbReference type="InterPro" id="IPR013901">
    <property type="entry name" value="Anthrone_oxy"/>
</dbReference>
<keyword evidence="1" id="KW-0812">Transmembrane</keyword>
<feature type="transmembrane region" description="Helical" evidence="1">
    <location>
        <begin position="54"/>
        <end position="76"/>
    </location>
</feature>
<evidence type="ECO:0000313" key="2">
    <source>
        <dbReference type="EMBL" id="KGM86676.1"/>
    </source>
</evidence>
<name>A0A0A0HI80_9RHOB</name>
<dbReference type="RefSeq" id="WP_037269756.1">
    <property type="nucleotide sequence ID" value="NZ_KN293975.1"/>
</dbReference>
<dbReference type="eggNOG" id="COG5500">
    <property type="taxonomic scope" value="Bacteria"/>
</dbReference>
<feature type="transmembrane region" description="Helical" evidence="1">
    <location>
        <begin position="88"/>
        <end position="109"/>
    </location>
</feature>
<dbReference type="PATRIC" id="fig|1288298.3.peg.2982"/>
<sequence length="162" mass="17475">MTNLLELTIFGGTAVGMALVSGVFLAFSDFVMRSLRRASPTVGIEAMQLINREVYGSAFLVALLGLVPVSGVLALYAVLRIEGLASDWFVAGAAIYGIGVVLVTMLGNVPMNRRLDLMATEAVETRDYWQHYARRWTRLNHLRTLASALAAAAFVAGTVLLV</sequence>
<feature type="transmembrane region" description="Helical" evidence="1">
    <location>
        <begin position="6"/>
        <end position="27"/>
    </location>
</feature>
<keyword evidence="1" id="KW-1133">Transmembrane helix</keyword>
<dbReference type="EMBL" id="AONH01000016">
    <property type="protein sequence ID" value="KGM86676.1"/>
    <property type="molecule type" value="Genomic_DNA"/>
</dbReference>
<reference evidence="2 3" key="1">
    <citation type="submission" date="2013-01" db="EMBL/GenBank/DDBJ databases">
        <authorList>
            <person name="Fiebig A."/>
            <person name="Goeker M."/>
            <person name="Klenk H.-P.P."/>
        </authorList>
    </citation>
    <scope>NUCLEOTIDE SEQUENCE [LARGE SCALE GENOMIC DNA]</scope>
    <source>
        <strain evidence="2 3">DSM 17069</strain>
    </source>
</reference>
<gene>
    <name evidence="2" type="ORF">rosmuc_02969</name>
</gene>
<feature type="transmembrane region" description="Helical" evidence="1">
    <location>
        <begin position="142"/>
        <end position="161"/>
    </location>
</feature>
<dbReference type="AlphaFoldDB" id="A0A0A0HI80"/>
<keyword evidence="1" id="KW-0472">Membrane</keyword>
<proteinExistence type="predicted"/>
<accession>A0A0A0HI80</accession>